<dbReference type="RefSeq" id="WP_377465061.1">
    <property type="nucleotide sequence ID" value="NZ_JBHUOP010000001.1"/>
</dbReference>
<dbReference type="PANTHER" id="PTHR34580">
    <property type="match status" value="1"/>
</dbReference>
<proteinExistence type="predicted"/>
<feature type="domain" description="WCX" evidence="2">
    <location>
        <begin position="247"/>
        <end position="318"/>
    </location>
</feature>
<evidence type="ECO:0000313" key="3">
    <source>
        <dbReference type="EMBL" id="MFD2839572.1"/>
    </source>
</evidence>
<evidence type="ECO:0000313" key="4">
    <source>
        <dbReference type="Proteomes" id="UP001597391"/>
    </source>
</evidence>
<reference evidence="4" key="1">
    <citation type="journal article" date="2019" name="Int. J. Syst. Evol. Microbiol.">
        <title>The Global Catalogue of Microorganisms (GCM) 10K type strain sequencing project: providing services to taxonomists for standard genome sequencing and annotation.</title>
        <authorList>
            <consortium name="The Broad Institute Genomics Platform"/>
            <consortium name="The Broad Institute Genome Sequencing Center for Infectious Disease"/>
            <person name="Wu L."/>
            <person name="Ma J."/>
        </authorList>
    </citation>
    <scope>NUCLEOTIDE SEQUENCE [LARGE SCALE GENOMIC DNA]</scope>
    <source>
        <strain evidence="4">KCTC 33576</strain>
    </source>
</reference>
<dbReference type="Proteomes" id="UP001597391">
    <property type="component" value="Unassembled WGS sequence"/>
</dbReference>
<organism evidence="3 4">
    <name type="scientific">Populibacterium corticicola</name>
    <dbReference type="NCBI Taxonomy" id="1812826"/>
    <lineage>
        <taxon>Bacteria</taxon>
        <taxon>Bacillati</taxon>
        <taxon>Actinomycetota</taxon>
        <taxon>Actinomycetes</taxon>
        <taxon>Micrococcales</taxon>
        <taxon>Jonesiaceae</taxon>
        <taxon>Populibacterium</taxon>
    </lineage>
</organism>
<dbReference type="PANTHER" id="PTHR34580:SF3">
    <property type="entry name" value="PROTEIN PAFB"/>
    <property type="match status" value="1"/>
</dbReference>
<name>A0ABW5XBW4_9MICO</name>
<sequence length="338" mass="36874">MKNATPPAERLLNLVIALMNATTPMSRREIQATVAGYDRNSDPKAAERMFERDKDTLRELGVPIVTVESATSHAEETGYRIDKDQYTLGELELDPAEIGLLSLATQLWRDTALESDSQLGLTKLKSTAASTDSSVLIGFDPRVGTDSPALEPLLEAVTGRQRVQFDYRTGHTGEQTNREVEPWSVLARGSGWYVVAWDTTRQAQRTFKLNRIVGNVKRIGAPAAYDIPQDIDFSALLAATETETQTAQLALRAGRGGALRLRGRESNHVVPRGYDAITLTFHDLTELADELAGQADAVLVCAPPELRTQVIARLRAAATLNSSPRTGNPSATKEAHND</sequence>
<dbReference type="InterPro" id="IPR057727">
    <property type="entry name" value="WCX_dom"/>
</dbReference>
<dbReference type="InterPro" id="IPR051534">
    <property type="entry name" value="CBASS_pafABC_assoc_protein"/>
</dbReference>
<feature type="domain" description="WYL" evidence="1">
    <location>
        <begin position="149"/>
        <end position="212"/>
    </location>
</feature>
<dbReference type="InterPro" id="IPR026881">
    <property type="entry name" value="WYL_dom"/>
</dbReference>
<evidence type="ECO:0000259" key="2">
    <source>
        <dbReference type="Pfam" id="PF25583"/>
    </source>
</evidence>
<gene>
    <name evidence="3" type="ORF">ACFSYH_03205</name>
</gene>
<protein>
    <submittedName>
        <fullName evidence="3">Helix-turn-helix transcriptional regulator</fullName>
    </submittedName>
</protein>
<dbReference type="PROSITE" id="PS52050">
    <property type="entry name" value="WYL"/>
    <property type="match status" value="1"/>
</dbReference>
<accession>A0ABW5XBW4</accession>
<dbReference type="EMBL" id="JBHUOP010000001">
    <property type="protein sequence ID" value="MFD2839572.1"/>
    <property type="molecule type" value="Genomic_DNA"/>
</dbReference>
<evidence type="ECO:0000259" key="1">
    <source>
        <dbReference type="Pfam" id="PF13280"/>
    </source>
</evidence>
<comment type="caution">
    <text evidence="3">The sequence shown here is derived from an EMBL/GenBank/DDBJ whole genome shotgun (WGS) entry which is preliminary data.</text>
</comment>
<dbReference type="Pfam" id="PF25583">
    <property type="entry name" value="WCX"/>
    <property type="match status" value="1"/>
</dbReference>
<keyword evidence="4" id="KW-1185">Reference proteome</keyword>
<dbReference type="Pfam" id="PF13280">
    <property type="entry name" value="WYL"/>
    <property type="match status" value="1"/>
</dbReference>